<sequence>MTEYTGFDKIYRDIVMDIIENGTDQDPALVRAKYADGSPAPTRFIQGVNFKITPAVLLQSFQNQ</sequence>
<name>R2RGT4_9ENTE</name>
<evidence type="ECO:0000313" key="4">
    <source>
        <dbReference type="Proteomes" id="UP000014148"/>
    </source>
</evidence>
<accession>R2RGT4</accession>
<dbReference type="AlphaFoldDB" id="R2RGT4"/>
<proteinExistence type="predicted"/>
<reference evidence="2 4" key="2">
    <citation type="submission" date="2013-03" db="EMBL/GenBank/DDBJ databases">
        <title>The Genome Sequence of Enterococcus malodoratus ATCC_43197 (PacBio/Illumina hybrid assembly).</title>
        <authorList>
            <consortium name="The Broad Institute Genomics Platform"/>
            <consortium name="The Broad Institute Genome Sequencing Center for Infectious Disease"/>
            <person name="Earl A."/>
            <person name="Russ C."/>
            <person name="Gilmore M."/>
            <person name="Surin D."/>
            <person name="Walker B."/>
            <person name="Young S."/>
            <person name="Zeng Q."/>
            <person name="Gargeya S."/>
            <person name="Fitzgerald M."/>
            <person name="Haas B."/>
            <person name="Abouelleil A."/>
            <person name="Allen A.W."/>
            <person name="Alvarado L."/>
            <person name="Arachchi H.M."/>
            <person name="Berlin A.M."/>
            <person name="Chapman S.B."/>
            <person name="Gainer-Dewar J."/>
            <person name="Goldberg J."/>
            <person name="Griggs A."/>
            <person name="Gujja S."/>
            <person name="Hansen M."/>
            <person name="Howarth C."/>
            <person name="Imamovic A."/>
            <person name="Ireland A."/>
            <person name="Larimer J."/>
            <person name="McCowan C."/>
            <person name="Murphy C."/>
            <person name="Pearson M."/>
            <person name="Poon T.W."/>
            <person name="Priest M."/>
            <person name="Roberts A."/>
            <person name="Saif S."/>
            <person name="Shea T."/>
            <person name="Sisk P."/>
            <person name="Sykes S."/>
            <person name="Wortman J."/>
            <person name="Nusbaum C."/>
            <person name="Birren B."/>
        </authorList>
    </citation>
    <scope>NUCLEOTIDE SEQUENCE [LARGE SCALE GENOMIC DNA]</scope>
    <source>
        <strain evidence="2 4">ATCC 43197</strain>
    </source>
</reference>
<dbReference type="Proteomes" id="UP000014148">
    <property type="component" value="Unassembled WGS sequence"/>
</dbReference>
<dbReference type="RefSeq" id="WP_010738935.1">
    <property type="nucleotide sequence ID" value="NZ_KB946245.1"/>
</dbReference>
<organism evidence="1 3">
    <name type="scientific">Enterococcus malodoratus ATCC 43197</name>
    <dbReference type="NCBI Taxonomy" id="1158601"/>
    <lineage>
        <taxon>Bacteria</taxon>
        <taxon>Bacillati</taxon>
        <taxon>Bacillota</taxon>
        <taxon>Bacilli</taxon>
        <taxon>Lactobacillales</taxon>
        <taxon>Enterococcaceae</taxon>
        <taxon>Enterococcus</taxon>
    </lineage>
</organism>
<evidence type="ECO:0000313" key="2">
    <source>
        <dbReference type="EMBL" id="EOT63207.1"/>
    </source>
</evidence>
<dbReference type="Proteomes" id="UP000013783">
    <property type="component" value="Unassembled WGS sequence"/>
</dbReference>
<protein>
    <submittedName>
        <fullName evidence="1">Uncharacterized protein</fullName>
    </submittedName>
</protein>
<evidence type="ECO:0000313" key="3">
    <source>
        <dbReference type="Proteomes" id="UP000013783"/>
    </source>
</evidence>
<dbReference type="EMBL" id="AJAK01000001">
    <property type="protein sequence ID" value="EOH82905.1"/>
    <property type="molecule type" value="Genomic_DNA"/>
</dbReference>
<evidence type="ECO:0000313" key="1">
    <source>
        <dbReference type="EMBL" id="EOH82905.1"/>
    </source>
</evidence>
<gene>
    <name evidence="2" type="ORF">I585_04561</name>
    <name evidence="1" type="ORF">UAI_00023</name>
</gene>
<dbReference type="EMBL" id="ASWA01000006">
    <property type="protein sequence ID" value="EOT63207.1"/>
    <property type="molecule type" value="Genomic_DNA"/>
</dbReference>
<dbReference type="PATRIC" id="fig|1158601.3.peg.22"/>
<reference evidence="1 3" key="1">
    <citation type="submission" date="2013-02" db="EMBL/GenBank/DDBJ databases">
        <title>The Genome Sequence of Enterococcus malodoratus ATCC_43197.</title>
        <authorList>
            <consortium name="The Broad Institute Genome Sequencing Platform"/>
            <consortium name="The Broad Institute Genome Sequencing Center for Infectious Disease"/>
            <person name="Earl A.M."/>
            <person name="Gilmore M.S."/>
            <person name="Lebreton F."/>
            <person name="Walker B."/>
            <person name="Young S.K."/>
            <person name="Zeng Q."/>
            <person name="Gargeya S."/>
            <person name="Fitzgerald M."/>
            <person name="Haas B."/>
            <person name="Abouelleil A."/>
            <person name="Alvarado L."/>
            <person name="Arachchi H.M."/>
            <person name="Berlin A.M."/>
            <person name="Chapman S.B."/>
            <person name="Dewar J."/>
            <person name="Goldberg J."/>
            <person name="Griggs A."/>
            <person name="Gujja S."/>
            <person name="Hansen M."/>
            <person name="Howarth C."/>
            <person name="Imamovic A."/>
            <person name="Larimer J."/>
            <person name="McCowan C."/>
            <person name="Murphy C."/>
            <person name="Neiman D."/>
            <person name="Pearson M."/>
            <person name="Priest M."/>
            <person name="Roberts A."/>
            <person name="Saif S."/>
            <person name="Shea T."/>
            <person name="Sisk P."/>
            <person name="Sykes S."/>
            <person name="Wortman J."/>
            <person name="Nusbaum C."/>
            <person name="Birren B."/>
        </authorList>
    </citation>
    <scope>NUCLEOTIDE SEQUENCE [LARGE SCALE GENOMIC DNA]</scope>
    <source>
        <strain evidence="1 3">ATCC 43197</strain>
    </source>
</reference>
<keyword evidence="4" id="KW-1185">Reference proteome</keyword>
<comment type="caution">
    <text evidence="1">The sequence shown here is derived from an EMBL/GenBank/DDBJ whole genome shotgun (WGS) entry which is preliminary data.</text>
</comment>